<dbReference type="OrthoDB" id="9775208at2"/>
<protein>
    <submittedName>
        <fullName evidence="2">Glycosyl transferase family 1</fullName>
    </submittedName>
</protein>
<feature type="domain" description="Glycosyltransferase 2-like" evidence="1">
    <location>
        <begin position="402"/>
        <end position="524"/>
    </location>
</feature>
<evidence type="ECO:0000259" key="1">
    <source>
        <dbReference type="Pfam" id="PF00535"/>
    </source>
</evidence>
<dbReference type="EMBL" id="QPJK01000001">
    <property type="protein sequence ID" value="RCW76040.1"/>
    <property type="molecule type" value="Genomic_DNA"/>
</dbReference>
<evidence type="ECO:0000313" key="2">
    <source>
        <dbReference type="EMBL" id="RCW76040.1"/>
    </source>
</evidence>
<dbReference type="Pfam" id="PF00535">
    <property type="entry name" value="Glycos_transf_2"/>
    <property type="match status" value="1"/>
</dbReference>
<dbReference type="InterPro" id="IPR029044">
    <property type="entry name" value="Nucleotide-diphossugar_trans"/>
</dbReference>
<organism evidence="2 3">
    <name type="scientific">Pseudorhodoferax soli</name>
    <dbReference type="NCBI Taxonomy" id="545864"/>
    <lineage>
        <taxon>Bacteria</taxon>
        <taxon>Pseudomonadati</taxon>
        <taxon>Pseudomonadota</taxon>
        <taxon>Betaproteobacteria</taxon>
        <taxon>Burkholderiales</taxon>
        <taxon>Comamonadaceae</taxon>
    </lineage>
</organism>
<dbReference type="Proteomes" id="UP000252884">
    <property type="component" value="Unassembled WGS sequence"/>
</dbReference>
<evidence type="ECO:0000313" key="3">
    <source>
        <dbReference type="Proteomes" id="UP000252884"/>
    </source>
</evidence>
<dbReference type="InterPro" id="IPR001173">
    <property type="entry name" value="Glyco_trans_2-like"/>
</dbReference>
<dbReference type="RefSeq" id="WP_114465825.1">
    <property type="nucleotide sequence ID" value="NZ_QPJK01000001.1"/>
</dbReference>
<reference evidence="2 3" key="1">
    <citation type="submission" date="2018-07" db="EMBL/GenBank/DDBJ databases">
        <title>Genomic Encyclopedia of Type Strains, Phase IV (KMG-IV): sequencing the most valuable type-strain genomes for metagenomic binning, comparative biology and taxonomic classification.</title>
        <authorList>
            <person name="Goeker M."/>
        </authorList>
    </citation>
    <scope>NUCLEOTIDE SEQUENCE [LARGE SCALE GENOMIC DNA]</scope>
    <source>
        <strain evidence="2 3">DSM 21634</strain>
    </source>
</reference>
<dbReference type="CDD" id="cd03801">
    <property type="entry name" value="GT4_PimA-like"/>
    <property type="match status" value="1"/>
</dbReference>
<proteinExistence type="predicted"/>
<dbReference type="SUPFAM" id="SSF53756">
    <property type="entry name" value="UDP-Glycosyltransferase/glycogen phosphorylase"/>
    <property type="match status" value="1"/>
</dbReference>
<name>A0A368Y6Y2_9BURK</name>
<dbReference type="GO" id="GO:0016740">
    <property type="term" value="F:transferase activity"/>
    <property type="evidence" value="ECO:0007669"/>
    <property type="project" value="UniProtKB-KW"/>
</dbReference>
<keyword evidence="3" id="KW-1185">Reference proteome</keyword>
<dbReference type="PANTHER" id="PTHR43685:SF2">
    <property type="entry name" value="GLYCOSYLTRANSFERASE 2-LIKE DOMAIN-CONTAINING PROTEIN"/>
    <property type="match status" value="1"/>
</dbReference>
<dbReference type="Gene3D" id="3.90.550.10">
    <property type="entry name" value="Spore Coat Polysaccharide Biosynthesis Protein SpsA, Chain A"/>
    <property type="match status" value="1"/>
</dbReference>
<accession>A0A368Y6Y2</accession>
<dbReference type="Pfam" id="PF13692">
    <property type="entry name" value="Glyco_trans_1_4"/>
    <property type="match status" value="1"/>
</dbReference>
<gene>
    <name evidence="2" type="ORF">DES41_101644</name>
</gene>
<dbReference type="SUPFAM" id="SSF53448">
    <property type="entry name" value="Nucleotide-diphospho-sugar transferases"/>
    <property type="match status" value="1"/>
</dbReference>
<dbReference type="InterPro" id="IPR050834">
    <property type="entry name" value="Glycosyltransf_2"/>
</dbReference>
<dbReference type="CDD" id="cd00761">
    <property type="entry name" value="Glyco_tranf_GTA_type"/>
    <property type="match status" value="1"/>
</dbReference>
<comment type="caution">
    <text evidence="2">The sequence shown here is derived from an EMBL/GenBank/DDBJ whole genome shotgun (WGS) entry which is preliminary data.</text>
</comment>
<dbReference type="PANTHER" id="PTHR43685">
    <property type="entry name" value="GLYCOSYLTRANSFERASE"/>
    <property type="match status" value="1"/>
</dbReference>
<keyword evidence="2" id="KW-0808">Transferase</keyword>
<sequence>MTASPLGSWLFVDASPFFGGHEVMLLRWIDELQAQAQVRPRVLARASSRLLDQAPQATRCEPFPAEGGLRAELQWLRRSVRALEPECVVVASGALGAHVPHVMMLRAMGLRVLLYVPLLGAFASMGYRLGAWKDRFVRWFYAKVPSGWVAITEAQADEFRAWARPSGPVFVLPNTIAPELEQAARMPVRARGPQEPLRALVLGRLDAHQKGLDLLLDHLAQSDPARYGGLHFSLVGDGPYHGDIEATVRTHPALAQHVQLQPWMSAHAALADCDVLLLCSRYEGVPLVMLEAMALGVPVVCSDLPGTQPYVPAGCRFAVGDIAAALAALQTLRPVERRRQLADAGRAGFEAQASGRAFSAHVQQLTRSVRARFNIPGAAAAMSEAPGIAGFQATRELSMLVTVYIPTKNRLALLQRAVASVLAQTHQDLEVIVADDGSTDGTLAWLEQLSTQDGRIRFFHHAQSLGAPAARNKAIRSARGEWVTGLDDDDSFMPERLALFLEHAARLDASGQRYSGLYATEVIESEKRSYTLDKPAVTEFGDLFRYNTIGNQIFARRQAYLDAGLFDESMPAWQDLDLFLRMVHKCGPAHLVPQATYRLADDDRSDRISKKKKPKLIDAYARICAKWPDAPATDKQRLYLQLLAPFYGFPLEWADVRRYFGQGVSLSAAVALFKNVVKRAQRHGRAAAA</sequence>
<dbReference type="Gene3D" id="3.40.50.2000">
    <property type="entry name" value="Glycogen Phosphorylase B"/>
    <property type="match status" value="2"/>
</dbReference>
<dbReference type="AlphaFoldDB" id="A0A368Y6Y2"/>